<organism evidence="1 2">
    <name type="scientific">Saccharicrinis fermentans DSM 9555 = JCM 21142</name>
    <dbReference type="NCBI Taxonomy" id="869213"/>
    <lineage>
        <taxon>Bacteria</taxon>
        <taxon>Pseudomonadati</taxon>
        <taxon>Bacteroidota</taxon>
        <taxon>Bacteroidia</taxon>
        <taxon>Marinilabiliales</taxon>
        <taxon>Marinilabiliaceae</taxon>
        <taxon>Saccharicrinis</taxon>
    </lineage>
</organism>
<gene>
    <name evidence="1" type="ORF">JCM21142_62509</name>
</gene>
<dbReference type="EMBL" id="BAMD01000031">
    <property type="protein sequence ID" value="GAF03827.1"/>
    <property type="molecule type" value="Genomic_DNA"/>
</dbReference>
<dbReference type="RefSeq" id="WP_200871348.1">
    <property type="nucleotide sequence ID" value="NZ_BAMD01000031.1"/>
</dbReference>
<dbReference type="eggNOG" id="COG2755">
    <property type="taxonomic scope" value="Bacteria"/>
</dbReference>
<dbReference type="InterPro" id="IPR036514">
    <property type="entry name" value="SGNH_hydro_sf"/>
</dbReference>
<dbReference type="AlphaFoldDB" id="W7Y6J3"/>
<name>W7Y6J3_9BACT</name>
<evidence type="ECO:0000313" key="1">
    <source>
        <dbReference type="EMBL" id="GAF03827.1"/>
    </source>
</evidence>
<dbReference type="GO" id="GO:0016788">
    <property type="term" value="F:hydrolase activity, acting on ester bonds"/>
    <property type="evidence" value="ECO:0007669"/>
    <property type="project" value="UniProtKB-ARBA"/>
</dbReference>
<dbReference type="Proteomes" id="UP000019402">
    <property type="component" value="Unassembled WGS sequence"/>
</dbReference>
<reference evidence="1 2" key="1">
    <citation type="journal article" date="2014" name="Genome Announc.">
        <title>Draft Genome Sequence of Cytophaga fermentans JCM 21142T, a Facultative Anaerobe Isolated from Marine Mud.</title>
        <authorList>
            <person name="Starns D."/>
            <person name="Oshima K."/>
            <person name="Suda W."/>
            <person name="Iino T."/>
            <person name="Yuki M."/>
            <person name="Inoue J."/>
            <person name="Kitamura K."/>
            <person name="Iida T."/>
            <person name="Darby A."/>
            <person name="Hattori M."/>
            <person name="Ohkuma M."/>
        </authorList>
    </citation>
    <scope>NUCLEOTIDE SEQUENCE [LARGE SCALE GENOMIC DNA]</scope>
    <source>
        <strain evidence="1 2">JCM 21142</strain>
    </source>
</reference>
<proteinExistence type="predicted"/>
<accession>W7Y6J3</accession>
<keyword evidence="2" id="KW-1185">Reference proteome</keyword>
<sequence>MVVNLFQNDSWIVNRPNYEQFISRFGTKKPNEDFIINAYKNFIASLRTKHPQSYIICALGNMDATIEGSLWPGYIQAAVNQLNDDRMYTCFFPFKNTGGHPKVDEHHAMANQLIGFIDQNIAW</sequence>
<evidence type="ECO:0000313" key="2">
    <source>
        <dbReference type="Proteomes" id="UP000019402"/>
    </source>
</evidence>
<protein>
    <submittedName>
        <fullName evidence="1">Endoglucanase E</fullName>
    </submittedName>
</protein>
<dbReference type="Gene3D" id="3.40.50.1110">
    <property type="entry name" value="SGNH hydrolase"/>
    <property type="match status" value="1"/>
</dbReference>
<comment type="caution">
    <text evidence="1">The sequence shown here is derived from an EMBL/GenBank/DDBJ whole genome shotgun (WGS) entry which is preliminary data.</text>
</comment>